<feature type="transmembrane region" description="Helical" evidence="1">
    <location>
        <begin position="60"/>
        <end position="83"/>
    </location>
</feature>
<keyword evidence="1" id="KW-0812">Transmembrane</keyword>
<keyword evidence="3" id="KW-1185">Reference proteome</keyword>
<dbReference type="AlphaFoldDB" id="A0AAV1CCB0"/>
<evidence type="ECO:0000313" key="3">
    <source>
        <dbReference type="Proteomes" id="UP001161247"/>
    </source>
</evidence>
<evidence type="ECO:0000313" key="2">
    <source>
        <dbReference type="EMBL" id="CAI9093151.1"/>
    </source>
</evidence>
<sequence>MDSIQAQKLEAMKSYKRAQLVYNLIVYSLTAFLSCLFYLYLFWFPSLSMNQLLSVLLPNIYALISPNKLLFVLGNLIVLFLIVSSGSHHSSSASSPADEIYNEYVRRSRSMNKEMHKKNNGIIHRKKSVKMDHYHAAARVDSIKKVTLEKKEKEIEVDNKHIGGEVEVVHDHIVGENHDHDEVVTNEVEKLISGRVPEEIRQDALAVVVRDEDQLKRRVEDFIARVNRQRMLEESRSR</sequence>
<dbReference type="EMBL" id="OX459119">
    <property type="protein sequence ID" value="CAI9093151.1"/>
    <property type="molecule type" value="Genomic_DNA"/>
</dbReference>
<reference evidence="2" key="1">
    <citation type="submission" date="2023-03" db="EMBL/GenBank/DDBJ databases">
        <authorList>
            <person name="Julca I."/>
        </authorList>
    </citation>
    <scope>NUCLEOTIDE SEQUENCE</scope>
</reference>
<dbReference type="PANTHER" id="PTHR35762:SF2">
    <property type="entry name" value="TRANSMEMBRANE PROTEIN"/>
    <property type="match status" value="1"/>
</dbReference>
<protein>
    <submittedName>
        <fullName evidence="2">OLC1v1028574C1</fullName>
    </submittedName>
</protein>
<keyword evidence="1" id="KW-0472">Membrane</keyword>
<proteinExistence type="predicted"/>
<accession>A0AAV1CCB0</accession>
<name>A0AAV1CCB0_OLDCO</name>
<dbReference type="PANTHER" id="PTHR35762">
    <property type="entry name" value="TRANSMEMBRANE PROTEIN"/>
    <property type="match status" value="1"/>
</dbReference>
<dbReference type="Proteomes" id="UP001161247">
    <property type="component" value="Chromosome 2"/>
</dbReference>
<gene>
    <name evidence="2" type="ORF">OLC1_LOCUS4639</name>
</gene>
<evidence type="ECO:0000256" key="1">
    <source>
        <dbReference type="SAM" id="Phobius"/>
    </source>
</evidence>
<keyword evidence="1" id="KW-1133">Transmembrane helix</keyword>
<feature type="transmembrane region" description="Helical" evidence="1">
    <location>
        <begin position="20"/>
        <end position="40"/>
    </location>
</feature>
<organism evidence="2 3">
    <name type="scientific">Oldenlandia corymbosa var. corymbosa</name>
    <dbReference type="NCBI Taxonomy" id="529605"/>
    <lineage>
        <taxon>Eukaryota</taxon>
        <taxon>Viridiplantae</taxon>
        <taxon>Streptophyta</taxon>
        <taxon>Embryophyta</taxon>
        <taxon>Tracheophyta</taxon>
        <taxon>Spermatophyta</taxon>
        <taxon>Magnoliopsida</taxon>
        <taxon>eudicotyledons</taxon>
        <taxon>Gunneridae</taxon>
        <taxon>Pentapetalae</taxon>
        <taxon>asterids</taxon>
        <taxon>lamiids</taxon>
        <taxon>Gentianales</taxon>
        <taxon>Rubiaceae</taxon>
        <taxon>Rubioideae</taxon>
        <taxon>Spermacoceae</taxon>
        <taxon>Hedyotis-Oldenlandia complex</taxon>
        <taxon>Oldenlandia</taxon>
    </lineage>
</organism>